<evidence type="ECO:0000256" key="1">
    <source>
        <dbReference type="ARBA" id="ARBA00008276"/>
    </source>
</evidence>
<evidence type="ECO:0000259" key="12">
    <source>
        <dbReference type="Pfam" id="PF08245"/>
    </source>
</evidence>
<name>A0ABV5WKT3_9BACI</name>
<evidence type="ECO:0000256" key="5">
    <source>
        <dbReference type="ARBA" id="ARBA00022741"/>
    </source>
</evidence>
<feature type="domain" description="Mur ligase central" evidence="12">
    <location>
        <begin position="45"/>
        <end position="271"/>
    </location>
</feature>
<dbReference type="EMBL" id="JBHMAF010000188">
    <property type="protein sequence ID" value="MFB9761192.1"/>
    <property type="molecule type" value="Genomic_DNA"/>
</dbReference>
<keyword evidence="6 10" id="KW-0067">ATP-binding</keyword>
<dbReference type="GO" id="GO:0016874">
    <property type="term" value="F:ligase activity"/>
    <property type="evidence" value="ECO:0007669"/>
    <property type="project" value="UniProtKB-KW"/>
</dbReference>
<dbReference type="SUPFAM" id="SSF53623">
    <property type="entry name" value="MurD-like peptide ligases, catalytic domain"/>
    <property type="match status" value="1"/>
</dbReference>
<evidence type="ECO:0000256" key="4">
    <source>
        <dbReference type="ARBA" id="ARBA00022723"/>
    </source>
</evidence>
<dbReference type="InterPro" id="IPR018109">
    <property type="entry name" value="Folylpolyglutamate_synth_CS"/>
</dbReference>
<dbReference type="Proteomes" id="UP001589609">
    <property type="component" value="Unassembled WGS sequence"/>
</dbReference>
<evidence type="ECO:0000259" key="11">
    <source>
        <dbReference type="Pfam" id="PF02875"/>
    </source>
</evidence>
<evidence type="ECO:0000256" key="7">
    <source>
        <dbReference type="ARBA" id="ARBA00022842"/>
    </source>
</evidence>
<evidence type="ECO:0000256" key="9">
    <source>
        <dbReference type="ARBA" id="ARBA00047493"/>
    </source>
</evidence>
<dbReference type="PIRSF" id="PIRSF001563">
    <property type="entry name" value="Folylpolyglu_synth"/>
    <property type="match status" value="1"/>
</dbReference>
<keyword evidence="5 10" id="KW-0547">Nucleotide-binding</keyword>
<comment type="similarity">
    <text evidence="1 10">Belongs to the folylpolyglutamate synthase family.</text>
</comment>
<dbReference type="SUPFAM" id="SSF53244">
    <property type="entry name" value="MurD-like peptide ligases, peptide-binding domain"/>
    <property type="match status" value="1"/>
</dbReference>
<dbReference type="EC" id="6.3.2.17" evidence="2"/>
<evidence type="ECO:0000313" key="14">
    <source>
        <dbReference type="Proteomes" id="UP001589609"/>
    </source>
</evidence>
<dbReference type="NCBIfam" id="TIGR01499">
    <property type="entry name" value="folC"/>
    <property type="match status" value="1"/>
</dbReference>
<protein>
    <recommendedName>
        <fullName evidence="2">tetrahydrofolate synthase</fullName>
        <ecNumber evidence="2">6.3.2.17</ecNumber>
    </recommendedName>
    <alternativeName>
        <fullName evidence="8">Tetrahydrofolylpolyglutamate synthase</fullName>
    </alternativeName>
</protein>
<keyword evidence="3 10" id="KW-0436">Ligase</keyword>
<dbReference type="Gene3D" id="3.90.190.20">
    <property type="entry name" value="Mur ligase, C-terminal domain"/>
    <property type="match status" value="1"/>
</dbReference>
<keyword evidence="4" id="KW-0479">Metal-binding</keyword>
<keyword evidence="7" id="KW-0460">Magnesium</keyword>
<dbReference type="PROSITE" id="PS01012">
    <property type="entry name" value="FOLYLPOLYGLU_SYNT_2"/>
    <property type="match status" value="1"/>
</dbReference>
<evidence type="ECO:0000256" key="6">
    <source>
        <dbReference type="ARBA" id="ARBA00022840"/>
    </source>
</evidence>
<dbReference type="PANTHER" id="PTHR11136:SF0">
    <property type="entry name" value="DIHYDROFOLATE SYNTHETASE-RELATED"/>
    <property type="match status" value="1"/>
</dbReference>
<organism evidence="13 14">
    <name type="scientific">Ectobacillus funiculus</name>
    <dbReference type="NCBI Taxonomy" id="137993"/>
    <lineage>
        <taxon>Bacteria</taxon>
        <taxon>Bacillati</taxon>
        <taxon>Bacillota</taxon>
        <taxon>Bacilli</taxon>
        <taxon>Bacillales</taxon>
        <taxon>Bacillaceae</taxon>
        <taxon>Ectobacillus</taxon>
    </lineage>
</organism>
<sequence>MTYEEAVSWIHNRLKFGIKPGLERMNWMLQQLDNPERRITCVHLAGTNGKGSTLTYIRSILEQAEYKVGTFTSPYIESFNERISINGTPIPNEDIAELVRIVKPIAEALDETEFGAATEFEILTVMAFYYFGKINPCDIVLLETGLGGRLDSTNVIYPVLSIITTIGYDHMHVLGETLEEITSEKAGIIKSGVSVITGVSQQEALAVIAEEAQKRRAKVYTLGKEFSAGHTQSTADGETFTFESPFGIMENLSITMKGTHQVQNAALALMAVYYLKTYQSFLVKDEDIHHGLKKAFWLGRFEQLSDHPRIVIDGAHNPEGITSLVQTVQSHYADKRITVLFSALGDKKIAEMVAGLETIADHMVFTTFDFPRAISPELLATHCSMEQKEIYQDWKEAIDKIKPILTEEDLFLITGSLYFISGVRKYITESR</sequence>
<evidence type="ECO:0000256" key="2">
    <source>
        <dbReference type="ARBA" id="ARBA00013025"/>
    </source>
</evidence>
<dbReference type="InterPro" id="IPR004101">
    <property type="entry name" value="Mur_ligase_C"/>
</dbReference>
<dbReference type="InterPro" id="IPR001645">
    <property type="entry name" value="Folylpolyglutamate_synth"/>
</dbReference>
<dbReference type="InterPro" id="IPR013221">
    <property type="entry name" value="Mur_ligase_cen"/>
</dbReference>
<dbReference type="Pfam" id="PF02875">
    <property type="entry name" value="Mur_ligase_C"/>
    <property type="match status" value="1"/>
</dbReference>
<evidence type="ECO:0000256" key="10">
    <source>
        <dbReference type="PIRNR" id="PIRNR001563"/>
    </source>
</evidence>
<dbReference type="Pfam" id="PF08245">
    <property type="entry name" value="Mur_ligase_M"/>
    <property type="match status" value="1"/>
</dbReference>
<accession>A0ABV5WKT3</accession>
<dbReference type="InterPro" id="IPR036615">
    <property type="entry name" value="Mur_ligase_C_dom_sf"/>
</dbReference>
<comment type="catalytic activity">
    <reaction evidence="9">
        <text>(6S)-5,6,7,8-tetrahydrofolyl-(gamma-L-Glu)(n) + L-glutamate + ATP = (6S)-5,6,7,8-tetrahydrofolyl-(gamma-L-Glu)(n+1) + ADP + phosphate + H(+)</text>
        <dbReference type="Rhea" id="RHEA:10580"/>
        <dbReference type="Rhea" id="RHEA-COMP:14738"/>
        <dbReference type="Rhea" id="RHEA-COMP:14740"/>
        <dbReference type="ChEBI" id="CHEBI:15378"/>
        <dbReference type="ChEBI" id="CHEBI:29985"/>
        <dbReference type="ChEBI" id="CHEBI:30616"/>
        <dbReference type="ChEBI" id="CHEBI:43474"/>
        <dbReference type="ChEBI" id="CHEBI:141005"/>
        <dbReference type="ChEBI" id="CHEBI:456216"/>
        <dbReference type="EC" id="6.3.2.17"/>
    </reaction>
</comment>
<reference evidence="13 14" key="1">
    <citation type="submission" date="2024-09" db="EMBL/GenBank/DDBJ databases">
        <authorList>
            <person name="Sun Q."/>
            <person name="Mori K."/>
        </authorList>
    </citation>
    <scope>NUCLEOTIDE SEQUENCE [LARGE SCALE GENOMIC DNA]</scope>
    <source>
        <strain evidence="13 14">JCM 11201</strain>
    </source>
</reference>
<feature type="domain" description="Mur ligase C-terminal" evidence="11">
    <location>
        <begin position="299"/>
        <end position="416"/>
    </location>
</feature>
<gene>
    <name evidence="13" type="ORF">ACFFMS_23355</name>
</gene>
<comment type="caution">
    <text evidence="13">The sequence shown here is derived from an EMBL/GenBank/DDBJ whole genome shotgun (WGS) entry which is preliminary data.</text>
</comment>
<keyword evidence="14" id="KW-1185">Reference proteome</keyword>
<evidence type="ECO:0000256" key="8">
    <source>
        <dbReference type="ARBA" id="ARBA00030592"/>
    </source>
</evidence>
<evidence type="ECO:0000256" key="3">
    <source>
        <dbReference type="ARBA" id="ARBA00022598"/>
    </source>
</evidence>
<evidence type="ECO:0000313" key="13">
    <source>
        <dbReference type="EMBL" id="MFB9761192.1"/>
    </source>
</evidence>
<dbReference type="PANTHER" id="PTHR11136">
    <property type="entry name" value="FOLYLPOLYGLUTAMATE SYNTHASE-RELATED"/>
    <property type="match status" value="1"/>
</dbReference>
<dbReference type="Gene3D" id="3.40.1190.10">
    <property type="entry name" value="Mur-like, catalytic domain"/>
    <property type="match status" value="1"/>
</dbReference>
<dbReference type="RefSeq" id="WP_379951399.1">
    <property type="nucleotide sequence ID" value="NZ_JBHMAF010000188.1"/>
</dbReference>
<dbReference type="InterPro" id="IPR036565">
    <property type="entry name" value="Mur-like_cat_sf"/>
</dbReference>
<proteinExistence type="inferred from homology"/>